<sequence length="109" mass="12393">MDGSAIGKPGLADVESIIHDWKERVLLMFSKNIGVKDSNLAELLAMIEALTIVANTNIDQPPDIIIESDSKVVTVWLNKVSDCPWRYNELLNRMYNLFIRIKNILRIPL</sequence>
<dbReference type="GeneID" id="111287794"/>
<dbReference type="PANTHER" id="PTHR47723:SF19">
    <property type="entry name" value="POLYNUCLEOTIDYL TRANSFERASE, RIBONUCLEASE H-LIKE SUPERFAMILY PROTEIN"/>
    <property type="match status" value="1"/>
</dbReference>
<dbReference type="KEGG" id="dzi:111287794"/>
<dbReference type="GO" id="GO:0003676">
    <property type="term" value="F:nucleic acid binding"/>
    <property type="evidence" value="ECO:0007669"/>
    <property type="project" value="InterPro"/>
</dbReference>
<dbReference type="InterPro" id="IPR053151">
    <property type="entry name" value="RNase_H-like"/>
</dbReference>
<name>A0A6P5Y2G8_DURZI</name>
<gene>
    <name evidence="3" type="primary">LOC111287794</name>
</gene>
<dbReference type="InterPro" id="IPR036397">
    <property type="entry name" value="RNaseH_sf"/>
</dbReference>
<accession>A0A6P5Y2G8</accession>
<dbReference type="OrthoDB" id="931425at2759"/>
<dbReference type="InterPro" id="IPR002156">
    <property type="entry name" value="RNaseH_domain"/>
</dbReference>
<evidence type="ECO:0000313" key="3">
    <source>
        <dbReference type="RefSeq" id="XP_022734201.1"/>
    </source>
</evidence>
<keyword evidence="2" id="KW-1185">Reference proteome</keyword>
<protein>
    <submittedName>
        <fullName evidence="3">Uncharacterized protein LOC111287794</fullName>
    </submittedName>
</protein>
<dbReference type="InterPro" id="IPR044730">
    <property type="entry name" value="RNase_H-like_dom_plant"/>
</dbReference>
<dbReference type="GO" id="GO:0004523">
    <property type="term" value="F:RNA-DNA hybrid ribonuclease activity"/>
    <property type="evidence" value="ECO:0007669"/>
    <property type="project" value="InterPro"/>
</dbReference>
<dbReference type="Pfam" id="PF13456">
    <property type="entry name" value="RVT_3"/>
    <property type="match status" value="1"/>
</dbReference>
<dbReference type="Proteomes" id="UP000515121">
    <property type="component" value="Unplaced"/>
</dbReference>
<dbReference type="InterPro" id="IPR012337">
    <property type="entry name" value="RNaseH-like_sf"/>
</dbReference>
<dbReference type="Gene3D" id="3.30.420.10">
    <property type="entry name" value="Ribonuclease H-like superfamily/Ribonuclease H"/>
    <property type="match status" value="1"/>
</dbReference>
<feature type="domain" description="RNase H type-1" evidence="1">
    <location>
        <begin position="2"/>
        <end position="97"/>
    </location>
</feature>
<organism evidence="2 3">
    <name type="scientific">Durio zibethinus</name>
    <name type="common">Durian</name>
    <dbReference type="NCBI Taxonomy" id="66656"/>
    <lineage>
        <taxon>Eukaryota</taxon>
        <taxon>Viridiplantae</taxon>
        <taxon>Streptophyta</taxon>
        <taxon>Embryophyta</taxon>
        <taxon>Tracheophyta</taxon>
        <taxon>Spermatophyta</taxon>
        <taxon>Magnoliopsida</taxon>
        <taxon>eudicotyledons</taxon>
        <taxon>Gunneridae</taxon>
        <taxon>Pentapetalae</taxon>
        <taxon>rosids</taxon>
        <taxon>malvids</taxon>
        <taxon>Malvales</taxon>
        <taxon>Malvaceae</taxon>
        <taxon>Helicteroideae</taxon>
        <taxon>Durio</taxon>
    </lineage>
</organism>
<dbReference type="PANTHER" id="PTHR47723">
    <property type="entry name" value="OS05G0353850 PROTEIN"/>
    <property type="match status" value="1"/>
</dbReference>
<evidence type="ECO:0000313" key="2">
    <source>
        <dbReference type="Proteomes" id="UP000515121"/>
    </source>
</evidence>
<dbReference type="AlphaFoldDB" id="A0A6P5Y2G8"/>
<evidence type="ECO:0000259" key="1">
    <source>
        <dbReference type="Pfam" id="PF13456"/>
    </source>
</evidence>
<proteinExistence type="predicted"/>
<dbReference type="CDD" id="cd06222">
    <property type="entry name" value="RNase_H_like"/>
    <property type="match status" value="1"/>
</dbReference>
<dbReference type="SUPFAM" id="SSF53098">
    <property type="entry name" value="Ribonuclease H-like"/>
    <property type="match status" value="1"/>
</dbReference>
<reference evidence="3" key="1">
    <citation type="submission" date="2025-08" db="UniProtKB">
        <authorList>
            <consortium name="RefSeq"/>
        </authorList>
    </citation>
    <scope>IDENTIFICATION</scope>
    <source>
        <tissue evidence="3">Fruit stalk</tissue>
    </source>
</reference>
<dbReference type="RefSeq" id="XP_022734201.1">
    <property type="nucleotide sequence ID" value="XM_022878466.1"/>
</dbReference>